<name>A0A8D9ABJ7_9HEMI</name>
<dbReference type="AlphaFoldDB" id="A0A8D9ABJ7"/>
<sequence length="114" mass="12677">MGSSGLGLRGSPKNFGVFGLTVRLAHARIHIIICENYALLISPNLIQFCRNSLESLNWVRKSPSGISGLRRTYGVPGACANMKFVCLQYVRSYTCLILMNLAQGHIWDWVYIGT</sequence>
<protein>
    <submittedName>
        <fullName evidence="1">Uncharacterized protein</fullName>
    </submittedName>
</protein>
<accession>A0A8D9ABJ7</accession>
<dbReference type="EMBL" id="HBUF01560998">
    <property type="protein sequence ID" value="CAG6762339.1"/>
    <property type="molecule type" value="Transcribed_RNA"/>
</dbReference>
<organism evidence="1">
    <name type="scientific">Cacopsylla melanoneura</name>
    <dbReference type="NCBI Taxonomy" id="428564"/>
    <lineage>
        <taxon>Eukaryota</taxon>
        <taxon>Metazoa</taxon>
        <taxon>Ecdysozoa</taxon>
        <taxon>Arthropoda</taxon>
        <taxon>Hexapoda</taxon>
        <taxon>Insecta</taxon>
        <taxon>Pterygota</taxon>
        <taxon>Neoptera</taxon>
        <taxon>Paraneoptera</taxon>
        <taxon>Hemiptera</taxon>
        <taxon>Sternorrhyncha</taxon>
        <taxon>Psylloidea</taxon>
        <taxon>Psyllidae</taxon>
        <taxon>Psyllinae</taxon>
        <taxon>Cacopsylla</taxon>
    </lineage>
</organism>
<evidence type="ECO:0000313" key="1">
    <source>
        <dbReference type="EMBL" id="CAG6762339.1"/>
    </source>
</evidence>
<proteinExistence type="predicted"/>
<reference evidence="1" key="1">
    <citation type="submission" date="2021-05" db="EMBL/GenBank/DDBJ databases">
        <authorList>
            <person name="Alioto T."/>
            <person name="Alioto T."/>
            <person name="Gomez Garrido J."/>
        </authorList>
    </citation>
    <scope>NUCLEOTIDE SEQUENCE</scope>
</reference>